<reference evidence="2" key="1">
    <citation type="submission" date="2017-09" db="EMBL/GenBank/DDBJ databases">
        <title>Depth-based differentiation of microbial function through sediment-hosted aquifers and enrichment of novel symbionts in the deep terrestrial subsurface.</title>
        <authorList>
            <person name="Probst A.J."/>
            <person name="Ladd B."/>
            <person name="Jarett J.K."/>
            <person name="Geller-Mcgrath D.E."/>
            <person name="Sieber C.M.K."/>
            <person name="Emerson J.B."/>
            <person name="Anantharaman K."/>
            <person name="Thomas B.C."/>
            <person name="Malmstrom R."/>
            <person name="Stieglmeier M."/>
            <person name="Klingl A."/>
            <person name="Woyke T."/>
            <person name="Ryan C.M."/>
            <person name="Banfield J.F."/>
        </authorList>
    </citation>
    <scope>NUCLEOTIDE SEQUENCE [LARGE SCALE GENOMIC DNA]</scope>
</reference>
<name>A0A2M7Q4U6_9BACT</name>
<evidence type="ECO:0000313" key="2">
    <source>
        <dbReference type="Proteomes" id="UP000230732"/>
    </source>
</evidence>
<organism evidence="1 2">
    <name type="scientific">Candidatus Yonathbacteria bacterium CG_4_10_14_0_8_um_filter_43_17</name>
    <dbReference type="NCBI Taxonomy" id="1975099"/>
    <lineage>
        <taxon>Bacteria</taxon>
        <taxon>Candidatus Yonathiibacteriota</taxon>
    </lineage>
</organism>
<dbReference type="EMBL" id="PFKX01000041">
    <property type="protein sequence ID" value="PIY58413.1"/>
    <property type="molecule type" value="Genomic_DNA"/>
</dbReference>
<protein>
    <submittedName>
        <fullName evidence="1">Uncharacterized protein</fullName>
    </submittedName>
</protein>
<sequence length="72" mass="8219">MSFKFSIEFKNSAGDVKEMTLGRRKRVMKSPNSKKLRRFFPKGRPLGQKPIPAIARYSVLLLGFTKGGKLYL</sequence>
<dbReference type="AlphaFoldDB" id="A0A2M7Q4U6"/>
<dbReference type="Proteomes" id="UP000230732">
    <property type="component" value="Unassembled WGS sequence"/>
</dbReference>
<comment type="caution">
    <text evidence="1">The sequence shown here is derived from an EMBL/GenBank/DDBJ whole genome shotgun (WGS) entry which is preliminary data.</text>
</comment>
<gene>
    <name evidence="1" type="ORF">COY98_02260</name>
</gene>
<accession>A0A2M7Q4U6</accession>
<evidence type="ECO:0000313" key="1">
    <source>
        <dbReference type="EMBL" id="PIY58413.1"/>
    </source>
</evidence>
<proteinExistence type="predicted"/>